<dbReference type="AlphaFoldDB" id="A0A9Q1LR89"/>
<dbReference type="Proteomes" id="UP001152561">
    <property type="component" value="Unassembled WGS sequence"/>
</dbReference>
<accession>A0A9Q1LR89</accession>
<gene>
    <name evidence="1" type="ORF">K7X08_032483</name>
</gene>
<evidence type="ECO:0000313" key="2">
    <source>
        <dbReference type="Proteomes" id="UP001152561"/>
    </source>
</evidence>
<sequence length="150" mass="17464">MQLAVLGGAKTFVLHSCMDRRLLRPNDLFLRSIVISGSYFQLNGSINFRRCWAYQLHITNIMELMRSGSIDYPEYYDPSDVIMDVFFCSALIAVYDDIVVKSAAEQRSIEDVFKEYEFNDQILDYVAGDHPQPFCMSWVDDERVFLCREC</sequence>
<dbReference type="OrthoDB" id="1306045at2759"/>
<protein>
    <submittedName>
        <fullName evidence="1">Uncharacterized protein</fullName>
    </submittedName>
</protein>
<dbReference type="EMBL" id="JAJAGQ010000016">
    <property type="protein sequence ID" value="KAJ8540496.1"/>
    <property type="molecule type" value="Genomic_DNA"/>
</dbReference>
<evidence type="ECO:0000313" key="1">
    <source>
        <dbReference type="EMBL" id="KAJ8540496.1"/>
    </source>
</evidence>
<reference evidence="2" key="1">
    <citation type="journal article" date="2023" name="Proc. Natl. Acad. Sci. U.S.A.">
        <title>Genomic and structural basis for evolution of tropane alkaloid biosynthesis.</title>
        <authorList>
            <person name="Wanga Y.-J."/>
            <person name="Taina T."/>
            <person name="Yua J.-Y."/>
            <person name="Lia J."/>
            <person name="Xua B."/>
            <person name="Chenc J."/>
            <person name="D'Auriad J.C."/>
            <person name="Huanga J.-P."/>
            <person name="Huanga S.-X."/>
        </authorList>
    </citation>
    <scope>NUCLEOTIDE SEQUENCE [LARGE SCALE GENOMIC DNA]</scope>
    <source>
        <strain evidence="2">cv. KIB-2019</strain>
    </source>
</reference>
<organism evidence="1 2">
    <name type="scientific">Anisodus acutangulus</name>
    <dbReference type="NCBI Taxonomy" id="402998"/>
    <lineage>
        <taxon>Eukaryota</taxon>
        <taxon>Viridiplantae</taxon>
        <taxon>Streptophyta</taxon>
        <taxon>Embryophyta</taxon>
        <taxon>Tracheophyta</taxon>
        <taxon>Spermatophyta</taxon>
        <taxon>Magnoliopsida</taxon>
        <taxon>eudicotyledons</taxon>
        <taxon>Gunneridae</taxon>
        <taxon>Pentapetalae</taxon>
        <taxon>asterids</taxon>
        <taxon>lamiids</taxon>
        <taxon>Solanales</taxon>
        <taxon>Solanaceae</taxon>
        <taxon>Solanoideae</taxon>
        <taxon>Hyoscyameae</taxon>
        <taxon>Anisodus</taxon>
    </lineage>
</organism>
<comment type="caution">
    <text evidence="1">The sequence shown here is derived from an EMBL/GenBank/DDBJ whole genome shotgun (WGS) entry which is preliminary data.</text>
</comment>
<keyword evidence="2" id="KW-1185">Reference proteome</keyword>
<proteinExistence type="predicted"/>
<name>A0A9Q1LR89_9SOLA</name>